<protein>
    <submittedName>
        <fullName evidence="8">Biopolymer transporter ExbD</fullName>
    </submittedName>
</protein>
<keyword evidence="5" id="KW-1133">Transmembrane helix</keyword>
<dbReference type="Pfam" id="PF02472">
    <property type="entry name" value="ExbD"/>
    <property type="match status" value="1"/>
</dbReference>
<dbReference type="EMBL" id="JADWOX010000015">
    <property type="protein sequence ID" value="MBI1685726.1"/>
    <property type="molecule type" value="Genomic_DNA"/>
</dbReference>
<sequence>MAQRLAGRLSDKPMATPNMAPLIGVLLAVFTVVTATSVGLDKAVNLHVDVCSLMPPGAQVPSRVYLSFQQNGEVYLGATREPSHAEAVADAIREARIHGLAGVSLRADAEVRYETVAAVVRALDDAGLKANFLNEEIH</sequence>
<keyword evidence="4 7" id="KW-0812">Transmembrane</keyword>
<dbReference type="RefSeq" id="WP_198577630.1">
    <property type="nucleotide sequence ID" value="NZ_JADWOX010000015.1"/>
</dbReference>
<keyword evidence="6" id="KW-0472">Membrane</keyword>
<reference evidence="8 9" key="1">
    <citation type="submission" date="2020-11" db="EMBL/GenBank/DDBJ databases">
        <title>genome sequence of strain KACC 18849.</title>
        <authorList>
            <person name="Gao J."/>
            <person name="Zhang X."/>
        </authorList>
    </citation>
    <scope>NUCLEOTIDE SEQUENCE [LARGE SCALE GENOMIC DNA]</scope>
    <source>
        <strain evidence="8 9">KACC 18849</strain>
    </source>
</reference>
<keyword evidence="7" id="KW-0653">Protein transport</keyword>
<evidence type="ECO:0000256" key="4">
    <source>
        <dbReference type="ARBA" id="ARBA00022692"/>
    </source>
</evidence>
<evidence type="ECO:0000256" key="6">
    <source>
        <dbReference type="ARBA" id="ARBA00023136"/>
    </source>
</evidence>
<comment type="caution">
    <text evidence="8">The sequence shown here is derived from an EMBL/GenBank/DDBJ whole genome shotgun (WGS) entry which is preliminary data.</text>
</comment>
<evidence type="ECO:0000256" key="7">
    <source>
        <dbReference type="RuleBase" id="RU003879"/>
    </source>
</evidence>
<dbReference type="Gene3D" id="3.30.420.270">
    <property type="match status" value="1"/>
</dbReference>
<accession>A0ABS0T2L6</accession>
<evidence type="ECO:0000256" key="2">
    <source>
        <dbReference type="ARBA" id="ARBA00005811"/>
    </source>
</evidence>
<keyword evidence="9" id="KW-1185">Reference proteome</keyword>
<dbReference type="InterPro" id="IPR003400">
    <property type="entry name" value="ExbD"/>
</dbReference>
<name>A0ABS0T2L6_9CAUL</name>
<keyword evidence="7" id="KW-0813">Transport</keyword>
<comment type="similarity">
    <text evidence="2 7">Belongs to the ExbD/TolR family.</text>
</comment>
<keyword evidence="3" id="KW-1003">Cell membrane</keyword>
<gene>
    <name evidence="8" type="ORF">I4Q42_18825</name>
</gene>
<evidence type="ECO:0000256" key="5">
    <source>
        <dbReference type="ARBA" id="ARBA00022989"/>
    </source>
</evidence>
<evidence type="ECO:0000313" key="8">
    <source>
        <dbReference type="EMBL" id="MBI1685726.1"/>
    </source>
</evidence>
<evidence type="ECO:0000256" key="1">
    <source>
        <dbReference type="ARBA" id="ARBA00004162"/>
    </source>
</evidence>
<organism evidence="8 9">
    <name type="scientific">Caulobacter hibisci</name>
    <dbReference type="NCBI Taxonomy" id="2035993"/>
    <lineage>
        <taxon>Bacteria</taxon>
        <taxon>Pseudomonadati</taxon>
        <taxon>Pseudomonadota</taxon>
        <taxon>Alphaproteobacteria</taxon>
        <taxon>Caulobacterales</taxon>
        <taxon>Caulobacteraceae</taxon>
        <taxon>Caulobacter</taxon>
    </lineage>
</organism>
<proteinExistence type="inferred from homology"/>
<evidence type="ECO:0000313" key="9">
    <source>
        <dbReference type="Proteomes" id="UP000639859"/>
    </source>
</evidence>
<evidence type="ECO:0000256" key="3">
    <source>
        <dbReference type="ARBA" id="ARBA00022475"/>
    </source>
</evidence>
<comment type="subcellular location">
    <subcellularLocation>
        <location evidence="1">Cell membrane</location>
        <topology evidence="1">Single-pass membrane protein</topology>
    </subcellularLocation>
    <subcellularLocation>
        <location evidence="7">Cell membrane</location>
        <topology evidence="7">Single-pass type II membrane protein</topology>
    </subcellularLocation>
</comment>
<dbReference type="Proteomes" id="UP000639859">
    <property type="component" value="Unassembled WGS sequence"/>
</dbReference>